<evidence type="ECO:0008006" key="10">
    <source>
        <dbReference type="Google" id="ProtNLM"/>
    </source>
</evidence>
<evidence type="ECO:0000313" key="9">
    <source>
        <dbReference type="Proteomes" id="UP000075391"/>
    </source>
</evidence>
<keyword evidence="5 7" id="KW-1133">Transmembrane helix</keyword>
<keyword evidence="2" id="KW-0813">Transport</keyword>
<evidence type="ECO:0000256" key="5">
    <source>
        <dbReference type="ARBA" id="ARBA00022989"/>
    </source>
</evidence>
<evidence type="ECO:0000256" key="1">
    <source>
        <dbReference type="ARBA" id="ARBA00004651"/>
    </source>
</evidence>
<proteinExistence type="predicted"/>
<comment type="subcellular location">
    <subcellularLocation>
        <location evidence="1">Cell membrane</location>
        <topology evidence="1">Multi-pass membrane protein</topology>
    </subcellularLocation>
</comment>
<feature type="transmembrane region" description="Helical" evidence="7">
    <location>
        <begin position="12"/>
        <end position="31"/>
    </location>
</feature>
<feature type="transmembrane region" description="Helical" evidence="7">
    <location>
        <begin position="219"/>
        <end position="244"/>
    </location>
</feature>
<feature type="transmembrane region" description="Helical" evidence="7">
    <location>
        <begin position="74"/>
        <end position="92"/>
    </location>
</feature>
<dbReference type="Gene3D" id="1.20.1250.20">
    <property type="entry name" value="MFS general substrate transporter like domains"/>
    <property type="match status" value="1"/>
</dbReference>
<dbReference type="Proteomes" id="UP000075391">
    <property type="component" value="Unassembled WGS sequence"/>
</dbReference>
<name>A0A150WE14_BDEBC</name>
<dbReference type="OrthoDB" id="7283966at2"/>
<keyword evidence="6 7" id="KW-0472">Membrane</keyword>
<evidence type="ECO:0000256" key="2">
    <source>
        <dbReference type="ARBA" id="ARBA00022448"/>
    </source>
</evidence>
<evidence type="ECO:0000256" key="6">
    <source>
        <dbReference type="ARBA" id="ARBA00023136"/>
    </source>
</evidence>
<organism evidence="8 9">
    <name type="scientific">Bdellovibrio bacteriovorus</name>
    <dbReference type="NCBI Taxonomy" id="959"/>
    <lineage>
        <taxon>Bacteria</taxon>
        <taxon>Pseudomonadati</taxon>
        <taxon>Bdellovibrionota</taxon>
        <taxon>Bdellovibrionia</taxon>
        <taxon>Bdellovibrionales</taxon>
        <taxon>Pseudobdellovibrionaceae</taxon>
        <taxon>Bdellovibrio</taxon>
    </lineage>
</organism>
<reference evidence="8 9" key="1">
    <citation type="submission" date="2016-03" db="EMBL/GenBank/DDBJ databases">
        <authorList>
            <person name="Ploux O."/>
        </authorList>
    </citation>
    <scope>NUCLEOTIDE SEQUENCE [LARGE SCALE GENOMIC DNA]</scope>
    <source>
        <strain evidence="8 9">BER2</strain>
    </source>
</reference>
<dbReference type="InterPro" id="IPR036259">
    <property type="entry name" value="MFS_trans_sf"/>
</dbReference>
<dbReference type="InterPro" id="IPR010290">
    <property type="entry name" value="TM_effector"/>
</dbReference>
<feature type="transmembrane region" description="Helical" evidence="7">
    <location>
        <begin position="373"/>
        <end position="392"/>
    </location>
</feature>
<feature type="transmembrane region" description="Helical" evidence="7">
    <location>
        <begin position="167"/>
        <end position="187"/>
    </location>
</feature>
<feature type="transmembrane region" description="Helical" evidence="7">
    <location>
        <begin position="285"/>
        <end position="307"/>
    </location>
</feature>
<dbReference type="SUPFAM" id="SSF103473">
    <property type="entry name" value="MFS general substrate transporter"/>
    <property type="match status" value="1"/>
</dbReference>
<feature type="transmembrane region" description="Helical" evidence="7">
    <location>
        <begin position="37"/>
        <end position="62"/>
    </location>
</feature>
<evidence type="ECO:0000313" key="8">
    <source>
        <dbReference type="EMBL" id="KYG61213.1"/>
    </source>
</evidence>
<dbReference type="PANTHER" id="PTHR23513:SF9">
    <property type="entry name" value="ENTEROBACTIN EXPORTER ENTS"/>
    <property type="match status" value="1"/>
</dbReference>
<dbReference type="AlphaFoldDB" id="A0A150WE14"/>
<sequence>MPLDFKKLVSARFFFTFAVQMQAVILGWRIYDLLKDPLYLGFIGLTEAIPAIGFALYAGYLVDRLRPLMVYRRVIFVSLLSGLVVLAEHLFAHDMNVSTQVGLLYFAAFLTGLARAFSQPAIFAIVPRLVERGLLMRASAVSSSVMQVARIGGPAVGGLIFGFWGPVASSSIVCILLVIASVSLMLIRKDLPAPEQTVQHASIKDELLSGGKFVFKHPILLPALSLDMISVLFGGVTALLPIFANEILFVGPKGLGILRAAPAIGATMMSLYLSRTNGMRTGRWLLSAVTGFGFCILVFGLSTNFYLSVAALALSGSFDSISMVIRSAAVQLSSPDHMRGKISAVNSIFIGSSNEIGELESGIAAKLLGTVPAVYFGGIMCILTVGLIGYLSPSLRKLDLEKLQAT</sequence>
<dbReference type="EMBL" id="LUKF01000017">
    <property type="protein sequence ID" value="KYG61213.1"/>
    <property type="molecule type" value="Genomic_DNA"/>
</dbReference>
<gene>
    <name evidence="8" type="ORF">AZI85_09720</name>
</gene>
<dbReference type="GO" id="GO:0005886">
    <property type="term" value="C:plasma membrane"/>
    <property type="evidence" value="ECO:0007669"/>
    <property type="project" value="UniProtKB-SubCell"/>
</dbReference>
<keyword evidence="3" id="KW-1003">Cell membrane</keyword>
<comment type="caution">
    <text evidence="8">The sequence shown here is derived from an EMBL/GenBank/DDBJ whole genome shotgun (WGS) entry which is preliminary data.</text>
</comment>
<dbReference type="CDD" id="cd06173">
    <property type="entry name" value="MFS_MefA_like"/>
    <property type="match status" value="1"/>
</dbReference>
<accession>A0A150WE14</accession>
<feature type="transmembrane region" description="Helical" evidence="7">
    <location>
        <begin position="104"/>
        <end position="126"/>
    </location>
</feature>
<evidence type="ECO:0000256" key="7">
    <source>
        <dbReference type="SAM" id="Phobius"/>
    </source>
</evidence>
<evidence type="ECO:0000256" key="3">
    <source>
        <dbReference type="ARBA" id="ARBA00022475"/>
    </source>
</evidence>
<keyword evidence="4 7" id="KW-0812">Transmembrane</keyword>
<protein>
    <recommendedName>
        <fullName evidence="10">MFS transporter</fullName>
    </recommendedName>
</protein>
<dbReference type="PANTHER" id="PTHR23513">
    <property type="entry name" value="INTEGRAL MEMBRANE EFFLUX PROTEIN-RELATED"/>
    <property type="match status" value="1"/>
</dbReference>
<evidence type="ECO:0000256" key="4">
    <source>
        <dbReference type="ARBA" id="ARBA00022692"/>
    </source>
</evidence>
<dbReference type="Pfam" id="PF05977">
    <property type="entry name" value="MFS_3"/>
    <property type="match status" value="1"/>
</dbReference>